<dbReference type="EMBL" id="BNAO01000005">
    <property type="protein sequence ID" value="GHG70795.1"/>
    <property type="molecule type" value="Genomic_DNA"/>
</dbReference>
<sequence>MNWPLFWALAITFGFVIGNVMLVKRSAKQKMPSLKDFKHPADVGPLQPSAKPMATTQNLSPKTDQSSNSPE</sequence>
<feature type="compositionally biased region" description="Polar residues" evidence="1">
    <location>
        <begin position="54"/>
        <end position="71"/>
    </location>
</feature>
<dbReference type="RefSeq" id="WP_189433023.1">
    <property type="nucleotide sequence ID" value="NZ_BNAO01000005.1"/>
</dbReference>
<keyword evidence="2" id="KW-0812">Transmembrane</keyword>
<evidence type="ECO:0000313" key="3">
    <source>
        <dbReference type="EMBL" id="GHG70795.1"/>
    </source>
</evidence>
<organism evidence="3 4">
    <name type="scientific">Alishewanella longhuensis</name>
    <dbReference type="NCBI Taxonomy" id="1091037"/>
    <lineage>
        <taxon>Bacteria</taxon>
        <taxon>Pseudomonadati</taxon>
        <taxon>Pseudomonadota</taxon>
        <taxon>Gammaproteobacteria</taxon>
        <taxon>Alteromonadales</taxon>
        <taxon>Alteromonadaceae</taxon>
        <taxon>Alishewanella</taxon>
    </lineage>
</organism>
<evidence type="ECO:0008006" key="5">
    <source>
        <dbReference type="Google" id="ProtNLM"/>
    </source>
</evidence>
<keyword evidence="4" id="KW-1185">Reference proteome</keyword>
<evidence type="ECO:0000256" key="1">
    <source>
        <dbReference type="SAM" id="MobiDB-lite"/>
    </source>
</evidence>
<accession>A0ABQ3L1F1</accession>
<feature type="transmembrane region" description="Helical" evidence="2">
    <location>
        <begin position="6"/>
        <end position="23"/>
    </location>
</feature>
<proteinExistence type="predicted"/>
<comment type="caution">
    <text evidence="3">The sequence shown here is derived from an EMBL/GenBank/DDBJ whole genome shotgun (WGS) entry which is preliminary data.</text>
</comment>
<keyword evidence="2" id="KW-0472">Membrane</keyword>
<dbReference type="Proteomes" id="UP000659697">
    <property type="component" value="Unassembled WGS sequence"/>
</dbReference>
<gene>
    <name evidence="3" type="ORF">GCM10010919_21580</name>
</gene>
<feature type="region of interest" description="Disordered" evidence="1">
    <location>
        <begin position="31"/>
        <end position="71"/>
    </location>
</feature>
<keyword evidence="2" id="KW-1133">Transmembrane helix</keyword>
<evidence type="ECO:0000313" key="4">
    <source>
        <dbReference type="Proteomes" id="UP000659697"/>
    </source>
</evidence>
<name>A0ABQ3L1F1_9ALTE</name>
<protein>
    <recommendedName>
        <fullName evidence="5">DUF2897 domain-containing protein</fullName>
    </recommendedName>
</protein>
<reference evidence="4" key="1">
    <citation type="journal article" date="2019" name="Int. J. Syst. Evol. Microbiol.">
        <title>The Global Catalogue of Microorganisms (GCM) 10K type strain sequencing project: providing services to taxonomists for standard genome sequencing and annotation.</title>
        <authorList>
            <consortium name="The Broad Institute Genomics Platform"/>
            <consortium name="The Broad Institute Genome Sequencing Center for Infectious Disease"/>
            <person name="Wu L."/>
            <person name="Ma J."/>
        </authorList>
    </citation>
    <scope>NUCLEOTIDE SEQUENCE [LARGE SCALE GENOMIC DNA]</scope>
    <source>
        <strain evidence="4">CGMCC 1.7003</strain>
    </source>
</reference>
<evidence type="ECO:0000256" key="2">
    <source>
        <dbReference type="SAM" id="Phobius"/>
    </source>
</evidence>